<feature type="non-terminal residue" evidence="4">
    <location>
        <position position="1"/>
    </location>
</feature>
<keyword evidence="3" id="KW-0687">Ribonucleoprotein</keyword>
<sequence length="52" mass="6027">EKDKEIVEKSFRNIPTVTVVGVDRLSVYNILNAERLIFTKKSLEETVEVYGR</sequence>
<dbReference type="GO" id="GO:1990904">
    <property type="term" value="C:ribonucleoprotein complex"/>
    <property type="evidence" value="ECO:0007669"/>
    <property type="project" value="UniProtKB-KW"/>
</dbReference>
<comment type="caution">
    <text evidence="4">The sequence shown here is derived from an EMBL/GenBank/DDBJ whole genome shotgun (WGS) entry which is preliminary data.</text>
</comment>
<evidence type="ECO:0000256" key="2">
    <source>
        <dbReference type="ARBA" id="ARBA00022980"/>
    </source>
</evidence>
<evidence type="ECO:0000313" key="4">
    <source>
        <dbReference type="EMBL" id="GAG82665.1"/>
    </source>
</evidence>
<dbReference type="Gene3D" id="3.40.1370.10">
    <property type="match status" value="1"/>
</dbReference>
<dbReference type="GO" id="GO:0003735">
    <property type="term" value="F:structural constituent of ribosome"/>
    <property type="evidence" value="ECO:0007669"/>
    <property type="project" value="InterPro"/>
</dbReference>
<gene>
    <name evidence="4" type="ORF">S01H4_21801</name>
</gene>
<dbReference type="InterPro" id="IPR023574">
    <property type="entry name" value="Ribosomal_uL4_dom_sf"/>
</dbReference>
<proteinExistence type="inferred from homology"/>
<accession>X1AJ58</accession>
<dbReference type="EMBL" id="BART01009918">
    <property type="protein sequence ID" value="GAG82665.1"/>
    <property type="molecule type" value="Genomic_DNA"/>
</dbReference>
<name>X1AJ58_9ZZZZ</name>
<dbReference type="InterPro" id="IPR002136">
    <property type="entry name" value="Ribosomal_uL4"/>
</dbReference>
<dbReference type="SUPFAM" id="SSF52166">
    <property type="entry name" value="Ribosomal protein L4"/>
    <property type="match status" value="1"/>
</dbReference>
<reference evidence="4" key="1">
    <citation type="journal article" date="2014" name="Front. Microbiol.">
        <title>High frequency of phylogenetically diverse reductive dehalogenase-homologous genes in deep subseafloor sedimentary metagenomes.</title>
        <authorList>
            <person name="Kawai M."/>
            <person name="Futagami T."/>
            <person name="Toyoda A."/>
            <person name="Takaki Y."/>
            <person name="Nishi S."/>
            <person name="Hori S."/>
            <person name="Arai W."/>
            <person name="Tsubouchi T."/>
            <person name="Morono Y."/>
            <person name="Uchiyama I."/>
            <person name="Ito T."/>
            <person name="Fujiyama A."/>
            <person name="Inagaki F."/>
            <person name="Takami H."/>
        </authorList>
    </citation>
    <scope>NUCLEOTIDE SEQUENCE</scope>
    <source>
        <strain evidence="4">Expedition CK06-06</strain>
    </source>
</reference>
<dbReference type="GO" id="GO:0006412">
    <property type="term" value="P:translation"/>
    <property type="evidence" value="ECO:0007669"/>
    <property type="project" value="InterPro"/>
</dbReference>
<organism evidence="4">
    <name type="scientific">marine sediment metagenome</name>
    <dbReference type="NCBI Taxonomy" id="412755"/>
    <lineage>
        <taxon>unclassified sequences</taxon>
        <taxon>metagenomes</taxon>
        <taxon>ecological metagenomes</taxon>
    </lineage>
</organism>
<dbReference type="AlphaFoldDB" id="X1AJ58"/>
<dbReference type="GO" id="GO:0005840">
    <property type="term" value="C:ribosome"/>
    <property type="evidence" value="ECO:0007669"/>
    <property type="project" value="UniProtKB-KW"/>
</dbReference>
<evidence type="ECO:0000256" key="3">
    <source>
        <dbReference type="ARBA" id="ARBA00023274"/>
    </source>
</evidence>
<keyword evidence="2" id="KW-0689">Ribosomal protein</keyword>
<protein>
    <recommendedName>
        <fullName evidence="5">50S ribosomal protein L4</fullName>
    </recommendedName>
</protein>
<evidence type="ECO:0008006" key="5">
    <source>
        <dbReference type="Google" id="ProtNLM"/>
    </source>
</evidence>
<comment type="similarity">
    <text evidence="1">Belongs to the universal ribosomal protein uL4 family.</text>
</comment>
<dbReference type="Pfam" id="PF00573">
    <property type="entry name" value="Ribosomal_L4"/>
    <property type="match status" value="1"/>
</dbReference>
<evidence type="ECO:0000256" key="1">
    <source>
        <dbReference type="ARBA" id="ARBA00010528"/>
    </source>
</evidence>